<dbReference type="SUPFAM" id="SSF46894">
    <property type="entry name" value="C-terminal effector domain of the bipartite response regulators"/>
    <property type="match status" value="1"/>
</dbReference>
<dbReference type="Proteomes" id="UP000654257">
    <property type="component" value="Unassembled WGS sequence"/>
</dbReference>
<keyword evidence="3" id="KW-1185">Reference proteome</keyword>
<dbReference type="Gene3D" id="1.10.10.10">
    <property type="entry name" value="Winged helix-like DNA-binding domain superfamily/Winged helix DNA-binding domain"/>
    <property type="match status" value="1"/>
</dbReference>
<protein>
    <submittedName>
        <fullName evidence="2">LuxR family transcriptional regulator</fullName>
    </submittedName>
</protein>
<dbReference type="InterPro" id="IPR036388">
    <property type="entry name" value="WH-like_DNA-bd_sf"/>
</dbReference>
<dbReference type="GO" id="GO:0003677">
    <property type="term" value="F:DNA binding"/>
    <property type="evidence" value="ECO:0007669"/>
    <property type="project" value="InterPro"/>
</dbReference>
<dbReference type="EMBL" id="BMCU01000001">
    <property type="protein sequence ID" value="GGF91801.1"/>
    <property type="molecule type" value="Genomic_DNA"/>
</dbReference>
<proteinExistence type="predicted"/>
<comment type="caution">
    <text evidence="2">The sequence shown here is derived from an EMBL/GenBank/DDBJ whole genome shotgun (WGS) entry which is preliminary data.</text>
</comment>
<dbReference type="InterPro" id="IPR000792">
    <property type="entry name" value="Tscrpt_reg_LuxR_C"/>
</dbReference>
<gene>
    <name evidence="2" type="ORF">GCM10007304_02200</name>
</gene>
<evidence type="ECO:0000313" key="2">
    <source>
        <dbReference type="EMBL" id="GGF91801.1"/>
    </source>
</evidence>
<dbReference type="Pfam" id="PF00196">
    <property type="entry name" value="GerE"/>
    <property type="match status" value="1"/>
</dbReference>
<feature type="domain" description="HTH luxR-type" evidence="1">
    <location>
        <begin position="12"/>
        <end position="69"/>
    </location>
</feature>
<dbReference type="AlphaFoldDB" id="A0A917FLY3"/>
<sequence length="85" mass="9451">MARTDPDPSLPRPTLSAREIEVMLAWFRSDSKAGAAHQLYISIGTINTHIARIRNKYASVGRAAPTKAALFVRALQDELTTLDEW</sequence>
<name>A0A917FLY3_9NOCA</name>
<dbReference type="InterPro" id="IPR016032">
    <property type="entry name" value="Sig_transdc_resp-reg_C-effctor"/>
</dbReference>
<reference evidence="2" key="1">
    <citation type="journal article" date="2014" name="Int. J. Syst. Evol. Microbiol.">
        <title>Complete genome sequence of Corynebacterium casei LMG S-19264T (=DSM 44701T), isolated from a smear-ripened cheese.</title>
        <authorList>
            <consortium name="US DOE Joint Genome Institute (JGI-PGF)"/>
            <person name="Walter F."/>
            <person name="Albersmeier A."/>
            <person name="Kalinowski J."/>
            <person name="Ruckert C."/>
        </authorList>
    </citation>
    <scope>NUCLEOTIDE SEQUENCE</scope>
    <source>
        <strain evidence="2">CCM 7905</strain>
    </source>
</reference>
<organism evidence="2 3">
    <name type="scientific">Rhodococcoides trifolii</name>
    <dbReference type="NCBI Taxonomy" id="908250"/>
    <lineage>
        <taxon>Bacteria</taxon>
        <taxon>Bacillati</taxon>
        <taxon>Actinomycetota</taxon>
        <taxon>Actinomycetes</taxon>
        <taxon>Mycobacteriales</taxon>
        <taxon>Nocardiaceae</taxon>
        <taxon>Rhodococcoides</taxon>
    </lineage>
</organism>
<dbReference type="SMART" id="SM00421">
    <property type="entry name" value="HTH_LUXR"/>
    <property type="match status" value="1"/>
</dbReference>
<accession>A0A917FLY3</accession>
<evidence type="ECO:0000313" key="3">
    <source>
        <dbReference type="Proteomes" id="UP000654257"/>
    </source>
</evidence>
<dbReference type="GO" id="GO:0006355">
    <property type="term" value="P:regulation of DNA-templated transcription"/>
    <property type="evidence" value="ECO:0007669"/>
    <property type="project" value="InterPro"/>
</dbReference>
<reference evidence="2" key="2">
    <citation type="submission" date="2020-09" db="EMBL/GenBank/DDBJ databases">
        <authorList>
            <person name="Sun Q."/>
            <person name="Sedlacek I."/>
        </authorList>
    </citation>
    <scope>NUCLEOTIDE SEQUENCE</scope>
    <source>
        <strain evidence="2">CCM 7905</strain>
    </source>
</reference>
<evidence type="ECO:0000259" key="1">
    <source>
        <dbReference type="SMART" id="SM00421"/>
    </source>
</evidence>